<gene>
    <name evidence="3" type="ORF">FNV43_RR13560</name>
</gene>
<proteinExistence type="predicted"/>
<feature type="compositionally biased region" description="Low complexity" evidence="1">
    <location>
        <begin position="107"/>
        <end position="117"/>
    </location>
</feature>
<organism evidence="3 4">
    <name type="scientific">Rhamnella rubrinervis</name>
    <dbReference type="NCBI Taxonomy" id="2594499"/>
    <lineage>
        <taxon>Eukaryota</taxon>
        <taxon>Viridiplantae</taxon>
        <taxon>Streptophyta</taxon>
        <taxon>Embryophyta</taxon>
        <taxon>Tracheophyta</taxon>
        <taxon>Spermatophyta</taxon>
        <taxon>Magnoliopsida</taxon>
        <taxon>eudicotyledons</taxon>
        <taxon>Gunneridae</taxon>
        <taxon>Pentapetalae</taxon>
        <taxon>rosids</taxon>
        <taxon>fabids</taxon>
        <taxon>Rosales</taxon>
        <taxon>Rhamnaceae</taxon>
        <taxon>rhamnoid group</taxon>
        <taxon>Rhamneae</taxon>
        <taxon>Rhamnella</taxon>
    </lineage>
</organism>
<dbReference type="PANTHER" id="PTHR36733:SF1">
    <property type="entry name" value="CELL WALL PROTEIN-RELATED"/>
    <property type="match status" value="1"/>
</dbReference>
<reference evidence="3" key="1">
    <citation type="submission" date="2020-03" db="EMBL/GenBank/DDBJ databases">
        <title>A high-quality chromosome-level genome assembly of a woody plant with both climbing and erect habits, Rhamnella rubrinervis.</title>
        <authorList>
            <person name="Lu Z."/>
            <person name="Yang Y."/>
            <person name="Zhu X."/>
            <person name="Sun Y."/>
        </authorList>
    </citation>
    <scope>NUCLEOTIDE SEQUENCE</scope>
    <source>
        <strain evidence="3">BYM</strain>
        <tissue evidence="3">Leaf</tissue>
    </source>
</reference>
<dbReference type="Proteomes" id="UP000796880">
    <property type="component" value="Unassembled WGS sequence"/>
</dbReference>
<evidence type="ECO:0008006" key="5">
    <source>
        <dbReference type="Google" id="ProtNLM"/>
    </source>
</evidence>
<dbReference type="EMBL" id="VOIH02000006">
    <property type="protein sequence ID" value="KAF3443870.1"/>
    <property type="molecule type" value="Genomic_DNA"/>
</dbReference>
<keyword evidence="2" id="KW-0732">Signal</keyword>
<feature type="compositionally biased region" description="Gly residues" evidence="1">
    <location>
        <begin position="118"/>
        <end position="129"/>
    </location>
</feature>
<feature type="region of interest" description="Disordered" evidence="1">
    <location>
        <begin position="77"/>
        <end position="129"/>
    </location>
</feature>
<accession>A0A8K0MFD2</accession>
<dbReference type="InterPro" id="IPR034565">
    <property type="entry name" value="Put_cell_wall"/>
</dbReference>
<evidence type="ECO:0000256" key="1">
    <source>
        <dbReference type="SAM" id="MobiDB-lite"/>
    </source>
</evidence>
<dbReference type="PANTHER" id="PTHR36733">
    <property type="entry name" value="CELL WALL PROTEIN-RELATED"/>
    <property type="match status" value="1"/>
</dbReference>
<evidence type="ECO:0000256" key="2">
    <source>
        <dbReference type="SAM" id="SignalP"/>
    </source>
</evidence>
<name>A0A8K0MFD2_9ROSA</name>
<keyword evidence="4" id="KW-1185">Reference proteome</keyword>
<comment type="caution">
    <text evidence="3">The sequence shown here is derived from an EMBL/GenBank/DDBJ whole genome shotgun (WGS) entry which is preliminary data.</text>
</comment>
<protein>
    <recommendedName>
        <fullName evidence="5">Cell wall protein</fullName>
    </recommendedName>
</protein>
<evidence type="ECO:0000313" key="4">
    <source>
        <dbReference type="Proteomes" id="UP000796880"/>
    </source>
</evidence>
<sequence length="129" mass="12946">MALKTLSSLLPLLFVFLVTFAIEGEAAAGGWTVPEEPAKKDDVKHPEWLIHHDGSFLIPGIGRVLVPPAFGFSPYSPSIGSSGSGGSTGSGGGANHNHVPGGDDTFVPNPGVEVPNPGSGGGAPGPARP</sequence>
<dbReference type="OrthoDB" id="1931827at2759"/>
<dbReference type="AlphaFoldDB" id="A0A8K0MFD2"/>
<feature type="signal peptide" evidence="2">
    <location>
        <begin position="1"/>
        <end position="21"/>
    </location>
</feature>
<feature type="chain" id="PRO_5035446822" description="Cell wall protein" evidence="2">
    <location>
        <begin position="22"/>
        <end position="129"/>
    </location>
</feature>
<evidence type="ECO:0000313" key="3">
    <source>
        <dbReference type="EMBL" id="KAF3443870.1"/>
    </source>
</evidence>
<feature type="compositionally biased region" description="Gly residues" evidence="1">
    <location>
        <begin position="82"/>
        <end position="94"/>
    </location>
</feature>